<dbReference type="InterPro" id="IPR007497">
    <property type="entry name" value="SIMPL/DUF541"/>
</dbReference>
<comment type="caution">
    <text evidence="3">The sequence shown here is derived from an EMBL/GenBank/DDBJ whole genome shotgun (WGS) entry which is preliminary data.</text>
</comment>
<gene>
    <name evidence="3" type="ORF">J0A69_09515</name>
</gene>
<dbReference type="PANTHER" id="PTHR34387:SF2">
    <property type="entry name" value="SLR1258 PROTEIN"/>
    <property type="match status" value="1"/>
</dbReference>
<evidence type="ECO:0000313" key="3">
    <source>
        <dbReference type="EMBL" id="MBN7815667.1"/>
    </source>
</evidence>
<reference evidence="3 4" key="1">
    <citation type="submission" date="2021-03" db="EMBL/GenBank/DDBJ databases">
        <title>novel species isolated from a fishpond in China.</title>
        <authorList>
            <person name="Lu H."/>
            <person name="Cai Z."/>
        </authorList>
    </citation>
    <scope>NUCLEOTIDE SEQUENCE [LARGE SCALE GENOMIC DNA]</scope>
    <source>
        <strain evidence="3 4">YJ13C</strain>
    </source>
</reference>
<dbReference type="Pfam" id="PF04402">
    <property type="entry name" value="SIMPL"/>
    <property type="match status" value="1"/>
</dbReference>
<keyword evidence="2" id="KW-0732">Signal</keyword>
<dbReference type="EMBL" id="JAFKCU010000002">
    <property type="protein sequence ID" value="MBN7815667.1"/>
    <property type="molecule type" value="Genomic_DNA"/>
</dbReference>
<protein>
    <submittedName>
        <fullName evidence="3">SIMPL domain-containing protein</fullName>
    </submittedName>
</protein>
<keyword evidence="1" id="KW-0175">Coiled coil</keyword>
<feature type="coiled-coil region" evidence="1">
    <location>
        <begin position="148"/>
        <end position="175"/>
    </location>
</feature>
<proteinExistence type="predicted"/>
<dbReference type="PANTHER" id="PTHR34387">
    <property type="entry name" value="SLR1258 PROTEIN"/>
    <property type="match status" value="1"/>
</dbReference>
<sequence>MKNLFTLLFGLMLAVPVLAQEDLSVPLIEVEGMAERKVAPDEAVFSIHLEEKAMKVGDAVEVLNTKTQNLAKALEKARIKDYKLVADNYSVNINRIYRSGYARDSGYVATQNLMITTNSKNEDLQKIVEAIQNSGDMSFNMNFQVSEATQKSMENELLTEALKNAESRAKLVAETLGIKSIRVHRVSLAASQPVYKMEMMRASADAAQGPLLSPDDMSLQKKVIVKYTY</sequence>
<evidence type="ECO:0000256" key="1">
    <source>
        <dbReference type="SAM" id="Coils"/>
    </source>
</evidence>
<feature type="chain" id="PRO_5046581229" evidence="2">
    <location>
        <begin position="20"/>
        <end position="229"/>
    </location>
</feature>
<dbReference type="InterPro" id="IPR052022">
    <property type="entry name" value="26kDa_periplasmic_antigen"/>
</dbReference>
<name>A0ABS3CEY9_9BACT</name>
<keyword evidence="4" id="KW-1185">Reference proteome</keyword>
<evidence type="ECO:0000313" key="4">
    <source>
        <dbReference type="Proteomes" id="UP000664480"/>
    </source>
</evidence>
<dbReference type="Gene3D" id="3.30.70.2970">
    <property type="entry name" value="Protein of unknown function (DUF541), domain 2"/>
    <property type="match status" value="1"/>
</dbReference>
<dbReference type="RefSeq" id="WP_206586324.1">
    <property type="nucleotide sequence ID" value="NZ_JAFKCU010000002.1"/>
</dbReference>
<evidence type="ECO:0000256" key="2">
    <source>
        <dbReference type="SAM" id="SignalP"/>
    </source>
</evidence>
<dbReference type="Gene3D" id="3.30.110.170">
    <property type="entry name" value="Protein of unknown function (DUF541), domain 1"/>
    <property type="match status" value="1"/>
</dbReference>
<feature type="signal peptide" evidence="2">
    <location>
        <begin position="1"/>
        <end position="19"/>
    </location>
</feature>
<organism evidence="3 4">
    <name type="scientific">Algoriphagus pacificus</name>
    <dbReference type="NCBI Taxonomy" id="2811234"/>
    <lineage>
        <taxon>Bacteria</taxon>
        <taxon>Pseudomonadati</taxon>
        <taxon>Bacteroidota</taxon>
        <taxon>Cytophagia</taxon>
        <taxon>Cytophagales</taxon>
        <taxon>Cyclobacteriaceae</taxon>
        <taxon>Algoriphagus</taxon>
    </lineage>
</organism>
<dbReference type="Proteomes" id="UP000664480">
    <property type="component" value="Unassembled WGS sequence"/>
</dbReference>
<accession>A0ABS3CEY9</accession>